<keyword evidence="1" id="KW-0472">Membrane</keyword>
<dbReference type="GO" id="GO:0005886">
    <property type="term" value="C:plasma membrane"/>
    <property type="evidence" value="ECO:0007669"/>
    <property type="project" value="TreeGrafter"/>
</dbReference>
<evidence type="ECO:0000313" key="2">
    <source>
        <dbReference type="EMBL" id="OOR98246.1"/>
    </source>
</evidence>
<name>A0A1T0AQI1_9PAST</name>
<feature type="transmembrane region" description="Helical" evidence="1">
    <location>
        <begin position="47"/>
        <end position="69"/>
    </location>
</feature>
<feature type="transmembrane region" description="Helical" evidence="1">
    <location>
        <begin position="90"/>
        <end position="109"/>
    </location>
</feature>
<dbReference type="STRING" id="734.B0187_09145"/>
<organism evidence="2 3">
    <name type="scientific">Haemophilus paracuniculus</name>
    <dbReference type="NCBI Taxonomy" id="734"/>
    <lineage>
        <taxon>Bacteria</taxon>
        <taxon>Pseudomonadati</taxon>
        <taxon>Pseudomonadota</taxon>
        <taxon>Gammaproteobacteria</taxon>
        <taxon>Pasteurellales</taxon>
        <taxon>Pasteurellaceae</taxon>
        <taxon>Haemophilus</taxon>
    </lineage>
</organism>
<gene>
    <name evidence="2" type="ORF">B0187_09145</name>
</gene>
<protein>
    <recommendedName>
        <fullName evidence="4">DUF805 domain-containing protein</fullName>
    </recommendedName>
</protein>
<dbReference type="RefSeq" id="WP_078237552.1">
    <property type="nucleotide sequence ID" value="NZ_MUYA01000014.1"/>
</dbReference>
<feature type="transmembrane region" description="Helical" evidence="1">
    <location>
        <begin position="115"/>
        <end position="136"/>
    </location>
</feature>
<dbReference type="Pfam" id="PF05656">
    <property type="entry name" value="DUF805"/>
    <property type="match status" value="1"/>
</dbReference>
<proteinExistence type="predicted"/>
<dbReference type="OrthoDB" id="9812349at2"/>
<dbReference type="AlphaFoldDB" id="A0A1T0AQI1"/>
<dbReference type="PANTHER" id="PTHR34980:SF2">
    <property type="entry name" value="INNER MEMBRANE PROTEIN YHAH-RELATED"/>
    <property type="match status" value="1"/>
</dbReference>
<keyword evidence="1" id="KW-1133">Transmembrane helix</keyword>
<dbReference type="InterPro" id="IPR008523">
    <property type="entry name" value="DUF805"/>
</dbReference>
<evidence type="ECO:0008006" key="4">
    <source>
        <dbReference type="Google" id="ProtNLM"/>
    </source>
</evidence>
<keyword evidence="3" id="KW-1185">Reference proteome</keyword>
<comment type="caution">
    <text evidence="2">The sequence shown here is derived from an EMBL/GenBank/DDBJ whole genome shotgun (WGS) entry which is preliminary data.</text>
</comment>
<evidence type="ECO:0000256" key="1">
    <source>
        <dbReference type="SAM" id="Phobius"/>
    </source>
</evidence>
<evidence type="ECO:0000313" key="3">
    <source>
        <dbReference type="Proteomes" id="UP000190867"/>
    </source>
</evidence>
<feature type="transmembrane region" description="Helical" evidence="1">
    <location>
        <begin position="21"/>
        <end position="41"/>
    </location>
</feature>
<keyword evidence="1" id="KW-0812">Transmembrane</keyword>
<dbReference type="PANTHER" id="PTHR34980">
    <property type="entry name" value="INNER MEMBRANE PROTEIN-RELATED-RELATED"/>
    <property type="match status" value="1"/>
</dbReference>
<dbReference type="Proteomes" id="UP000190867">
    <property type="component" value="Unassembled WGS sequence"/>
</dbReference>
<reference evidence="2 3" key="1">
    <citation type="submission" date="2017-02" db="EMBL/GenBank/DDBJ databases">
        <title>Draft genome sequence of Haemophilus paracuniculus CCUG 43573 type strain.</title>
        <authorList>
            <person name="Engstrom-Jakobsson H."/>
            <person name="Salva-Serra F."/>
            <person name="Thorell K."/>
            <person name="Gonzales-Siles L."/>
            <person name="Karlsson R."/>
            <person name="Boulund F."/>
            <person name="Engstrand L."/>
            <person name="Kristiansson E."/>
            <person name="Moore E."/>
        </authorList>
    </citation>
    <scope>NUCLEOTIDE SEQUENCE [LARGE SCALE GENOMIC DNA]</scope>
    <source>
        <strain evidence="2 3">CCUG 43573</strain>
    </source>
</reference>
<accession>A0A1T0AQI1</accession>
<sequence length="160" mass="17697">MNWFLLALKNTFNYKGRARRIEYGSFLVGSYLVAILFAFLLRASESLGLATFATALSFLSDLVNFVFLLSQMALTARRLHDLGYSGWWQVAMGLVGIVLVVLMAFGFASETNVELGILCAVLMAILYLGSQGWLIFKDGQRFTNKYGEDPKASGSEVAEI</sequence>
<dbReference type="EMBL" id="MUYA01000014">
    <property type="protein sequence ID" value="OOR98246.1"/>
    <property type="molecule type" value="Genomic_DNA"/>
</dbReference>